<reference evidence="2" key="1">
    <citation type="journal article" date="2021" name="PeerJ">
        <title>Extensive microbial diversity within the chicken gut microbiome revealed by metagenomics and culture.</title>
        <authorList>
            <person name="Gilroy R."/>
            <person name="Ravi A."/>
            <person name="Getino M."/>
            <person name="Pursley I."/>
            <person name="Horton D.L."/>
            <person name="Alikhan N.F."/>
            <person name="Baker D."/>
            <person name="Gharbi K."/>
            <person name="Hall N."/>
            <person name="Watson M."/>
            <person name="Adriaenssens E.M."/>
            <person name="Foster-Nyarko E."/>
            <person name="Jarju S."/>
            <person name="Secka A."/>
            <person name="Antonio M."/>
            <person name="Oren A."/>
            <person name="Chaudhuri R.R."/>
            <person name="La Ragione R."/>
            <person name="Hildebrand F."/>
            <person name="Pallen M.J."/>
        </authorList>
    </citation>
    <scope>NUCLEOTIDE SEQUENCE</scope>
    <source>
        <strain evidence="2">ChiGjej1B1-14440</strain>
    </source>
</reference>
<evidence type="ECO:0000256" key="1">
    <source>
        <dbReference type="SAM" id="Phobius"/>
    </source>
</evidence>
<organism evidence="2 3">
    <name type="scientific">Candidatus Erysipelatoclostridium merdavium</name>
    <dbReference type="NCBI Taxonomy" id="2838566"/>
    <lineage>
        <taxon>Bacteria</taxon>
        <taxon>Bacillati</taxon>
        <taxon>Bacillota</taxon>
        <taxon>Erysipelotrichia</taxon>
        <taxon>Erysipelotrichales</taxon>
        <taxon>Erysipelotrichales incertae sedis</taxon>
    </lineage>
</organism>
<sequence length="69" mass="8275">MHLKPLFLLLSIDLGLLALTITIRFFIYPIYCWSKVKIKEKKNHEIEKTIEIKKEELQVSKQHKLILKK</sequence>
<dbReference type="EMBL" id="DXET01000161">
    <property type="protein sequence ID" value="HIX81812.1"/>
    <property type="molecule type" value="Genomic_DNA"/>
</dbReference>
<comment type="caution">
    <text evidence="2">The sequence shown here is derived from an EMBL/GenBank/DDBJ whole genome shotgun (WGS) entry which is preliminary data.</text>
</comment>
<keyword evidence="1" id="KW-0472">Membrane</keyword>
<accession>A0A9D1XLT7</accession>
<dbReference type="AlphaFoldDB" id="A0A9D1XLT7"/>
<dbReference type="Proteomes" id="UP000886724">
    <property type="component" value="Unassembled WGS sequence"/>
</dbReference>
<gene>
    <name evidence="2" type="ORF">H9980_07580</name>
</gene>
<keyword evidence="1" id="KW-0812">Transmembrane</keyword>
<protein>
    <submittedName>
        <fullName evidence="2">Uncharacterized protein</fullName>
    </submittedName>
</protein>
<reference evidence="2" key="2">
    <citation type="submission" date="2021-04" db="EMBL/GenBank/DDBJ databases">
        <authorList>
            <person name="Gilroy R."/>
        </authorList>
    </citation>
    <scope>NUCLEOTIDE SEQUENCE</scope>
    <source>
        <strain evidence="2">ChiGjej1B1-14440</strain>
    </source>
</reference>
<evidence type="ECO:0000313" key="2">
    <source>
        <dbReference type="EMBL" id="HIX81812.1"/>
    </source>
</evidence>
<evidence type="ECO:0000313" key="3">
    <source>
        <dbReference type="Proteomes" id="UP000886724"/>
    </source>
</evidence>
<proteinExistence type="predicted"/>
<keyword evidence="1" id="KW-1133">Transmembrane helix</keyword>
<name>A0A9D1XLT7_9FIRM</name>
<feature type="transmembrane region" description="Helical" evidence="1">
    <location>
        <begin position="6"/>
        <end position="31"/>
    </location>
</feature>